<keyword evidence="2 10" id="KW-0813">Transport</keyword>
<dbReference type="AlphaFoldDB" id="A0A1C7FBD8"/>
<dbReference type="PRINTS" id="PR00125">
    <property type="entry name" value="ATPASEDELTA"/>
</dbReference>
<evidence type="ECO:0000256" key="10">
    <source>
        <dbReference type="HAMAP-Rule" id="MF_01416"/>
    </source>
</evidence>
<keyword evidence="3 10" id="KW-1003">Cell membrane</keyword>
<comment type="function">
    <text evidence="10">F(1)F(0) ATP synthase produces ATP from ADP in the presence of a proton or sodium gradient. F-type ATPases consist of two structural domains, F(1) containing the extramembraneous catalytic core and F(0) containing the membrane proton channel, linked together by a central stalk and a peripheral stalk. During catalysis, ATP synthesis in the catalytic domain of F(1) is coupled via a rotary mechanism of the central stalk subunits to proton translocation.</text>
</comment>
<protein>
    <recommendedName>
        <fullName evidence="10">ATP synthase subunit delta</fullName>
    </recommendedName>
    <alternativeName>
        <fullName evidence="10">ATP synthase F(1) sector subunit delta</fullName>
    </alternativeName>
    <alternativeName>
        <fullName evidence="10">F-type ATPase subunit delta</fullName>
        <shortName evidence="10">F-ATPase subunit delta</shortName>
    </alternativeName>
</protein>
<dbReference type="SUPFAM" id="SSF47928">
    <property type="entry name" value="N-terminal domain of the delta subunit of the F1F0-ATP synthase"/>
    <property type="match status" value="1"/>
</dbReference>
<dbReference type="HAMAP" id="MF_01416">
    <property type="entry name" value="ATP_synth_delta_bact"/>
    <property type="match status" value="1"/>
</dbReference>
<dbReference type="InterPro" id="IPR026015">
    <property type="entry name" value="ATP_synth_OSCP/delta_N_sf"/>
</dbReference>
<dbReference type="GO" id="GO:0046933">
    <property type="term" value="F:proton-transporting ATP synthase activity, rotational mechanism"/>
    <property type="evidence" value="ECO:0007669"/>
    <property type="project" value="UniProtKB-UniRule"/>
</dbReference>
<keyword evidence="5 10" id="KW-0375">Hydrogen ion transport</keyword>
<evidence type="ECO:0000256" key="2">
    <source>
        <dbReference type="ARBA" id="ARBA00022448"/>
    </source>
</evidence>
<dbReference type="Gene3D" id="1.10.520.20">
    <property type="entry name" value="N-terminal domain of the delta subunit of the F1F0-ATP synthase"/>
    <property type="match status" value="1"/>
</dbReference>
<dbReference type="Proteomes" id="UP000092528">
    <property type="component" value="Chromosome 1"/>
</dbReference>
<keyword evidence="7 10" id="KW-0472">Membrane</keyword>
<name>A0A1C7FBD8_9VIBR</name>
<evidence type="ECO:0000256" key="5">
    <source>
        <dbReference type="ARBA" id="ARBA00022781"/>
    </source>
</evidence>
<comment type="subcellular location">
    <subcellularLocation>
        <location evidence="10">Cell membrane</location>
        <topology evidence="10">Peripheral membrane protein</topology>
    </subcellularLocation>
    <subcellularLocation>
        <location evidence="1">Membrane</location>
    </subcellularLocation>
</comment>
<dbReference type="NCBIfam" id="NF004402">
    <property type="entry name" value="PRK05758.2-2"/>
    <property type="match status" value="1"/>
</dbReference>
<proteinExistence type="inferred from homology"/>
<evidence type="ECO:0000256" key="7">
    <source>
        <dbReference type="ARBA" id="ARBA00023136"/>
    </source>
</evidence>
<dbReference type="GeneID" id="96873080"/>
<keyword evidence="4" id="KW-0997">Cell inner membrane</keyword>
<comment type="function">
    <text evidence="10">This protein is part of the stalk that links CF(0) to CF(1). It either transmits conformational changes from CF(0) to CF(1) or is implicated in proton conduction.</text>
</comment>
<dbReference type="InterPro" id="IPR000711">
    <property type="entry name" value="ATPase_OSCP/dsu"/>
</dbReference>
<evidence type="ECO:0000256" key="3">
    <source>
        <dbReference type="ARBA" id="ARBA00022475"/>
    </source>
</evidence>
<comment type="similarity">
    <text evidence="10">Belongs to the ATPase delta chain family.</text>
</comment>
<dbReference type="PATRIC" id="fig|45658.7.peg.1925"/>
<dbReference type="PROSITE" id="PS00389">
    <property type="entry name" value="ATPASE_DELTA"/>
    <property type="match status" value="1"/>
</dbReference>
<dbReference type="EMBL" id="CP016414">
    <property type="protein sequence ID" value="ANU37057.1"/>
    <property type="molecule type" value="Genomic_DNA"/>
</dbReference>
<evidence type="ECO:0000256" key="4">
    <source>
        <dbReference type="ARBA" id="ARBA00022519"/>
    </source>
</evidence>
<dbReference type="InterPro" id="IPR020781">
    <property type="entry name" value="ATPase_OSCP/d_CS"/>
</dbReference>
<evidence type="ECO:0000256" key="9">
    <source>
        <dbReference type="ARBA" id="ARBA00023310"/>
    </source>
</evidence>
<evidence type="ECO:0000256" key="1">
    <source>
        <dbReference type="ARBA" id="ARBA00004370"/>
    </source>
</evidence>
<dbReference type="NCBIfam" id="TIGR01145">
    <property type="entry name" value="ATP_synt_delta"/>
    <property type="match status" value="1"/>
</dbReference>
<dbReference type="RefSeq" id="WP_065545574.1">
    <property type="nucleotide sequence ID" value="NZ_CP016414.1"/>
</dbReference>
<keyword evidence="8 10" id="KW-0139">CF(1)</keyword>
<dbReference type="GO" id="GO:0005886">
    <property type="term" value="C:plasma membrane"/>
    <property type="evidence" value="ECO:0007669"/>
    <property type="project" value="UniProtKB-SubCell"/>
</dbReference>
<dbReference type="GO" id="GO:0045259">
    <property type="term" value="C:proton-transporting ATP synthase complex"/>
    <property type="evidence" value="ECO:0007669"/>
    <property type="project" value="UniProtKB-KW"/>
</dbReference>
<dbReference type="Pfam" id="PF00213">
    <property type="entry name" value="OSCP"/>
    <property type="match status" value="1"/>
</dbReference>
<organism evidence="11 12">
    <name type="scientific">Vibrio scophthalmi</name>
    <dbReference type="NCBI Taxonomy" id="45658"/>
    <lineage>
        <taxon>Bacteria</taxon>
        <taxon>Pseudomonadati</taxon>
        <taxon>Pseudomonadota</taxon>
        <taxon>Gammaproteobacteria</taxon>
        <taxon>Vibrionales</taxon>
        <taxon>Vibrionaceae</taxon>
        <taxon>Vibrio</taxon>
    </lineage>
</organism>
<keyword evidence="6 10" id="KW-0406">Ion transport</keyword>
<gene>
    <name evidence="10" type="primary">atpH</name>
    <name evidence="11" type="ORF">VSVS05_01935</name>
</gene>
<dbReference type="PANTHER" id="PTHR11910">
    <property type="entry name" value="ATP SYNTHASE DELTA CHAIN"/>
    <property type="match status" value="1"/>
</dbReference>
<evidence type="ECO:0000313" key="12">
    <source>
        <dbReference type="Proteomes" id="UP000092528"/>
    </source>
</evidence>
<keyword evidence="9 10" id="KW-0066">ATP synthesis</keyword>
<reference evidence="11 12" key="1">
    <citation type="submission" date="2016-07" db="EMBL/GenBank/DDBJ databases">
        <title>Genome sequencing of Vibrio scophthalmi strain VS-05, an isolated from Paralichthys olivaceus.</title>
        <authorList>
            <person name="Han H.-J."/>
        </authorList>
    </citation>
    <scope>NUCLEOTIDE SEQUENCE [LARGE SCALE GENOMIC DNA]</scope>
    <source>
        <strain evidence="11 12">VS-05</strain>
    </source>
</reference>
<sequence>MSDIQTIAYPYAKAAFDFAKESDALDEWMVGLNLVANVMEQPSLRPQVKALEQGGKSEADNFLHLLFSICDGFIDLHTQNLLKLMAENQRLVVMRSVAEIFTQLKDDNDLRLDVTVSTSEPLDDEQYEELLQALEKKFDRHINLTSKIDKSLIGGIVVQAGELVIDGSLQTSIQRLATNLHV</sequence>
<evidence type="ECO:0000313" key="11">
    <source>
        <dbReference type="EMBL" id="ANU37057.1"/>
    </source>
</evidence>
<accession>A0A1C7FBD8</accession>
<evidence type="ECO:0000256" key="6">
    <source>
        <dbReference type="ARBA" id="ARBA00023065"/>
    </source>
</evidence>
<keyword evidence="12" id="KW-1185">Reference proteome</keyword>
<evidence type="ECO:0000256" key="8">
    <source>
        <dbReference type="ARBA" id="ARBA00023196"/>
    </source>
</evidence>